<keyword evidence="4" id="KW-1185">Reference proteome</keyword>
<dbReference type="InterPro" id="IPR002347">
    <property type="entry name" value="SDR_fam"/>
</dbReference>
<dbReference type="SUPFAM" id="SSF51735">
    <property type="entry name" value="NAD(P)-binding Rossmann-fold domains"/>
    <property type="match status" value="1"/>
</dbReference>
<name>A0A7K0CZR8_9NOCA</name>
<dbReference type="InterPro" id="IPR036291">
    <property type="entry name" value="NAD(P)-bd_dom_sf"/>
</dbReference>
<dbReference type="PANTHER" id="PTHR43658">
    <property type="entry name" value="SHORT-CHAIN DEHYDROGENASE/REDUCTASE"/>
    <property type="match status" value="1"/>
</dbReference>
<accession>A0A7K0CZR8</accession>
<dbReference type="PANTHER" id="PTHR43658:SF8">
    <property type="entry name" value="17-BETA-HYDROXYSTEROID DEHYDROGENASE 14-RELATED"/>
    <property type="match status" value="1"/>
</dbReference>
<gene>
    <name evidence="3" type="ORF">NRB20_20490</name>
</gene>
<dbReference type="EMBL" id="WEGK01000003">
    <property type="protein sequence ID" value="MQY18965.1"/>
    <property type="molecule type" value="Genomic_DNA"/>
</dbReference>
<dbReference type="InterPro" id="IPR020904">
    <property type="entry name" value="Sc_DH/Rdtase_CS"/>
</dbReference>
<evidence type="ECO:0000313" key="4">
    <source>
        <dbReference type="Proteomes" id="UP000438448"/>
    </source>
</evidence>
<dbReference type="PRINTS" id="PR00081">
    <property type="entry name" value="GDHRDH"/>
</dbReference>
<dbReference type="GO" id="GO:0016491">
    <property type="term" value="F:oxidoreductase activity"/>
    <property type="evidence" value="ECO:0007669"/>
    <property type="project" value="UniProtKB-KW"/>
</dbReference>
<keyword evidence="2 3" id="KW-0560">Oxidoreductase</keyword>
<proteinExistence type="inferred from homology"/>
<dbReference type="PROSITE" id="PS00061">
    <property type="entry name" value="ADH_SHORT"/>
    <property type="match status" value="1"/>
</dbReference>
<evidence type="ECO:0000313" key="3">
    <source>
        <dbReference type="EMBL" id="MQY18965.1"/>
    </source>
</evidence>
<protein>
    <submittedName>
        <fullName evidence="3">Putative oxidoreductase</fullName>
        <ecNumber evidence="3">1.-.-.-</ecNumber>
    </submittedName>
</protein>
<comment type="caution">
    <text evidence="3">The sequence shown here is derived from an EMBL/GenBank/DDBJ whole genome shotgun (WGS) entry which is preliminary data.</text>
</comment>
<organism evidence="3 4">
    <name type="scientific">Nocardia macrotermitis</name>
    <dbReference type="NCBI Taxonomy" id="2585198"/>
    <lineage>
        <taxon>Bacteria</taxon>
        <taxon>Bacillati</taxon>
        <taxon>Actinomycetota</taxon>
        <taxon>Actinomycetes</taxon>
        <taxon>Mycobacteriales</taxon>
        <taxon>Nocardiaceae</taxon>
        <taxon>Nocardia</taxon>
    </lineage>
</organism>
<evidence type="ECO:0000256" key="2">
    <source>
        <dbReference type="ARBA" id="ARBA00023002"/>
    </source>
</evidence>
<dbReference type="Pfam" id="PF00106">
    <property type="entry name" value="adh_short"/>
    <property type="match status" value="1"/>
</dbReference>
<comment type="similarity">
    <text evidence="1">Belongs to the short-chain dehydrogenases/reductases (SDR) family.</text>
</comment>
<dbReference type="Gene3D" id="3.40.50.720">
    <property type="entry name" value="NAD(P)-binding Rossmann-like Domain"/>
    <property type="match status" value="1"/>
</dbReference>
<dbReference type="Proteomes" id="UP000438448">
    <property type="component" value="Unassembled WGS sequence"/>
</dbReference>
<reference evidence="3 4" key="1">
    <citation type="submission" date="2019-10" db="EMBL/GenBank/DDBJ databases">
        <title>Nocardia macrotermitis sp. nov. and Nocardia aurantia sp. nov., isolated from the gut of fungus growing-termite Macrotermes natalensis.</title>
        <authorList>
            <person name="Benndorf R."/>
            <person name="Schwitalla J."/>
            <person name="Martin K."/>
            <person name="De Beer W."/>
            <person name="Kaster A.-K."/>
            <person name="Vollmers J."/>
            <person name="Poulsen M."/>
            <person name="Beemelmanns C."/>
        </authorList>
    </citation>
    <scope>NUCLEOTIDE SEQUENCE [LARGE SCALE GENOMIC DNA]</scope>
    <source>
        <strain evidence="3 4">RB20</strain>
    </source>
</reference>
<dbReference type="AlphaFoldDB" id="A0A7K0CZR8"/>
<evidence type="ECO:0000256" key="1">
    <source>
        <dbReference type="ARBA" id="ARBA00006484"/>
    </source>
</evidence>
<sequence>MSYEGRSAIIAGGAGGLGSATARRLVELGFGVVIVDVAADRARALASDLGPKAAFVPGDTIDDDVVDSAVAAAGELGSLFATVSATGTVIPAGRTVEADGTLLSKDVMRANFDLHVLGPFNLARIAAAAMAGNEADVDGQRGVIVHTASISAYDAQATMVPYAAAKGGVASMVLPMARDLAPLGIRVNAIAPGAFGTPRLSDPKIQALLVRDNVFPKRVGHPDEYATLVEAIVRTPYLNAQVIRVDGGARLRADMLQS</sequence>
<dbReference type="OrthoDB" id="9795647at2"/>
<dbReference type="EC" id="1.-.-.-" evidence="3"/>
<dbReference type="RefSeq" id="WP_153409698.1">
    <property type="nucleotide sequence ID" value="NZ_WEGK01000003.1"/>
</dbReference>